<reference evidence="3 4" key="1">
    <citation type="journal article" date="2018" name="Mol. Biol. Evol.">
        <title>Analysis of the draft genome of the red seaweed Gracilariopsis chorda provides insights into genome size evolution in Rhodophyta.</title>
        <authorList>
            <person name="Lee J."/>
            <person name="Yang E.C."/>
            <person name="Graf L."/>
            <person name="Yang J.H."/>
            <person name="Qiu H."/>
            <person name="Zel Zion U."/>
            <person name="Chan C.X."/>
            <person name="Stephens T.G."/>
            <person name="Weber A.P.M."/>
            <person name="Boo G.H."/>
            <person name="Boo S.M."/>
            <person name="Kim K.M."/>
            <person name="Shin Y."/>
            <person name="Jung M."/>
            <person name="Lee S.J."/>
            <person name="Yim H.S."/>
            <person name="Lee J.H."/>
            <person name="Bhattacharya D."/>
            <person name="Yoon H.S."/>
        </authorList>
    </citation>
    <scope>NUCLEOTIDE SEQUENCE [LARGE SCALE GENOMIC DNA]</scope>
    <source>
        <strain evidence="3 4">SKKU-2015</strain>
        <tissue evidence="3">Whole body</tissue>
    </source>
</reference>
<comment type="caution">
    <text evidence="3">The sequence shown here is derived from an EMBL/GenBank/DDBJ whole genome shotgun (WGS) entry which is preliminary data.</text>
</comment>
<feature type="domain" description="Metallo-beta-lactamase" evidence="2">
    <location>
        <begin position="84"/>
        <end position="278"/>
    </location>
</feature>
<keyword evidence="1" id="KW-0732">Signal</keyword>
<organism evidence="3 4">
    <name type="scientific">Gracilariopsis chorda</name>
    <dbReference type="NCBI Taxonomy" id="448386"/>
    <lineage>
        <taxon>Eukaryota</taxon>
        <taxon>Rhodophyta</taxon>
        <taxon>Florideophyceae</taxon>
        <taxon>Rhodymeniophycidae</taxon>
        <taxon>Gracilariales</taxon>
        <taxon>Gracilariaceae</taxon>
        <taxon>Gracilariopsis</taxon>
    </lineage>
</organism>
<dbReference type="Proteomes" id="UP000247409">
    <property type="component" value="Unassembled WGS sequence"/>
</dbReference>
<evidence type="ECO:0000313" key="4">
    <source>
        <dbReference type="Proteomes" id="UP000247409"/>
    </source>
</evidence>
<dbReference type="OrthoDB" id="5056at2759"/>
<dbReference type="InterPro" id="IPR036866">
    <property type="entry name" value="RibonucZ/Hydroxyglut_hydro"/>
</dbReference>
<dbReference type="InterPro" id="IPR001279">
    <property type="entry name" value="Metallo-B-lactamas"/>
</dbReference>
<evidence type="ECO:0000313" key="3">
    <source>
        <dbReference type="EMBL" id="PXF46837.1"/>
    </source>
</evidence>
<proteinExistence type="predicted"/>
<dbReference type="SUPFAM" id="SSF56281">
    <property type="entry name" value="Metallo-hydrolase/oxidoreductase"/>
    <property type="match status" value="1"/>
</dbReference>
<name>A0A2V3IYS5_9FLOR</name>
<dbReference type="SMART" id="SM00849">
    <property type="entry name" value="Lactamase_B"/>
    <property type="match status" value="1"/>
</dbReference>
<sequence length="382" mass="42233">MAKTITVSALLSLVLVLLFVHHTSATATNRTDLCPAVAECIEKLDDGQQCDVLPVPPASLIPQISPGPFRLTLLRSGVWSYEDGAYVSLILYRKGRLALLDFPDSPNSNTPTGSMTRLTDAAMQVLNGSIPHRIDMVYSHDHYDHIGAATRFFRFARSTFPRAKILIWGTTETKRAIRESESKRAVVPNIIVYKRGRTLSLGGGLRVRMTIAGGHSGKDLILYIPPYRGQKGIVMHVDVVYPGWVPFTSLGITEDVNAYLGVHEKILRLNFDIFIAGHVLIGTEEDVRRNQAYTRNLLEAGAVGARTASLEDFAKLGFGRVGDPNAREFGNLWFAFIRVVRKAQVDICSRIMIEKWGCRLAGLDVMIESHCFTAVTHTLLSA</sequence>
<keyword evidence="4" id="KW-1185">Reference proteome</keyword>
<dbReference type="Gene3D" id="3.60.15.10">
    <property type="entry name" value="Ribonuclease Z/Hydroxyacylglutathione hydrolase-like"/>
    <property type="match status" value="1"/>
</dbReference>
<feature type="chain" id="PRO_5015929470" description="Metallo-beta-lactamase domain-containing protein" evidence="1">
    <location>
        <begin position="26"/>
        <end position="382"/>
    </location>
</feature>
<gene>
    <name evidence="3" type="ORF">BWQ96_03366</name>
</gene>
<dbReference type="AlphaFoldDB" id="A0A2V3IYS5"/>
<dbReference type="EMBL" id="NBIV01000032">
    <property type="protein sequence ID" value="PXF46837.1"/>
    <property type="molecule type" value="Genomic_DNA"/>
</dbReference>
<accession>A0A2V3IYS5</accession>
<evidence type="ECO:0000256" key="1">
    <source>
        <dbReference type="SAM" id="SignalP"/>
    </source>
</evidence>
<feature type="signal peptide" evidence="1">
    <location>
        <begin position="1"/>
        <end position="25"/>
    </location>
</feature>
<evidence type="ECO:0000259" key="2">
    <source>
        <dbReference type="SMART" id="SM00849"/>
    </source>
</evidence>
<protein>
    <recommendedName>
        <fullName evidence="2">Metallo-beta-lactamase domain-containing protein</fullName>
    </recommendedName>
</protein>